<comment type="caution">
    <text evidence="1">The sequence shown here is derived from an EMBL/GenBank/DDBJ whole genome shotgun (WGS) entry which is preliminary data.</text>
</comment>
<reference evidence="1" key="1">
    <citation type="submission" date="2021-01" db="EMBL/GenBank/DDBJ databases">
        <authorList>
            <person name="Sun Q."/>
        </authorList>
    </citation>
    <scope>NUCLEOTIDE SEQUENCE</scope>
    <source>
        <strain evidence="1">YIM B02566</strain>
    </source>
</reference>
<gene>
    <name evidence="1" type="ORF">JHL16_23265</name>
</gene>
<sequence>MSGAKTAALPNRDAALRGLYDDVARSNMFPFWATSSDVDNDEIKQLMGTKKAVPHMWDYGKDIEPLLNRAAELIKMDDSERRSLILINPGLAPRRATVSTMYTAYRLNDPDEIMPPHKHSPSAIRFGLTGKGNFTGVEGENIVFGPGDMVLTPNDTWHNHGTVGGEPAVNLSVLDLPLVETLSAIHFDHNYAELEDGKMVKKKEQSSRYPSDYSQRVYGEGGMLPRFVDHKRGSGLSSPMYVYRWERMEELLDRHKDWDGDPYESLMIEYVDPTTGQPVFKTITFFAQMLRPGEKTLPLRQTASLLVAPFRGKGYSIVDGQRFDWKEFDTLAVPGGAWCEHVNGSDKDPVFFFVASDEPTLKALALYKKWGRDKAGDMVRLV</sequence>
<name>A0ACC5R9F1_9HYPH</name>
<proteinExistence type="predicted"/>
<dbReference type="EMBL" id="JAENHL010000008">
    <property type="protein sequence ID" value="MBK1869299.1"/>
    <property type="molecule type" value="Genomic_DNA"/>
</dbReference>
<evidence type="ECO:0000313" key="1">
    <source>
        <dbReference type="EMBL" id="MBK1869299.1"/>
    </source>
</evidence>
<accession>A0ACC5R9F1</accession>
<organism evidence="1 2">
    <name type="scientific">Taklimakanibacter albus</name>
    <dbReference type="NCBI Taxonomy" id="2800327"/>
    <lineage>
        <taxon>Bacteria</taxon>
        <taxon>Pseudomonadati</taxon>
        <taxon>Pseudomonadota</taxon>
        <taxon>Alphaproteobacteria</taxon>
        <taxon>Hyphomicrobiales</taxon>
        <taxon>Aestuariivirgaceae</taxon>
        <taxon>Taklimakanibacter</taxon>
    </lineage>
</organism>
<evidence type="ECO:0000313" key="2">
    <source>
        <dbReference type="Proteomes" id="UP000616151"/>
    </source>
</evidence>
<protein>
    <submittedName>
        <fullName evidence="1">Cupin domain-containing protein</fullName>
    </submittedName>
</protein>
<dbReference type="Proteomes" id="UP000616151">
    <property type="component" value="Unassembled WGS sequence"/>
</dbReference>
<keyword evidence="2" id="KW-1185">Reference proteome</keyword>